<name>K9TD33_9CYAN</name>
<dbReference type="HOGENOM" id="CLU_022025_0_0_3"/>
<dbReference type="InterPro" id="IPR011990">
    <property type="entry name" value="TPR-like_helical_dom_sf"/>
</dbReference>
<evidence type="ECO:0000313" key="8">
    <source>
        <dbReference type="Proteomes" id="UP000010367"/>
    </source>
</evidence>
<dbReference type="RefSeq" id="WP_015146701.1">
    <property type="nucleotide sequence ID" value="NC_019693.1"/>
</dbReference>
<evidence type="ECO:0000256" key="1">
    <source>
        <dbReference type="ARBA" id="ARBA00004922"/>
    </source>
</evidence>
<gene>
    <name evidence="7" type="ORF">Oscil6304_0300</name>
</gene>
<dbReference type="eggNOG" id="COG3914">
    <property type="taxonomic scope" value="Bacteria"/>
</dbReference>
<dbReference type="Pfam" id="PF13844">
    <property type="entry name" value="Glyco_transf_41"/>
    <property type="match status" value="2"/>
</dbReference>
<keyword evidence="2" id="KW-0328">Glycosyltransferase</keyword>
<dbReference type="Gene3D" id="3.40.50.2000">
    <property type="entry name" value="Glycogen Phosphorylase B"/>
    <property type="match status" value="1"/>
</dbReference>
<dbReference type="Gene3D" id="1.25.40.10">
    <property type="entry name" value="Tetratricopeptide repeat domain"/>
    <property type="match status" value="1"/>
</dbReference>
<dbReference type="GO" id="GO:0016757">
    <property type="term" value="F:glycosyltransferase activity"/>
    <property type="evidence" value="ECO:0007669"/>
    <property type="project" value="UniProtKB-KW"/>
</dbReference>
<dbReference type="PANTHER" id="PTHR44835:SF1">
    <property type="entry name" value="PROTEIN O-GLCNAC TRANSFERASE"/>
    <property type="match status" value="1"/>
</dbReference>
<dbReference type="Proteomes" id="UP000010367">
    <property type="component" value="Chromosome"/>
</dbReference>
<evidence type="ECO:0000256" key="3">
    <source>
        <dbReference type="ARBA" id="ARBA00022679"/>
    </source>
</evidence>
<comment type="pathway">
    <text evidence="1">Protein modification; protein glycosylation.</text>
</comment>
<evidence type="ECO:0000313" key="7">
    <source>
        <dbReference type="EMBL" id="AFY80051.1"/>
    </source>
</evidence>
<dbReference type="KEGG" id="oac:Oscil6304_0300"/>
<dbReference type="SUPFAM" id="SSF48452">
    <property type="entry name" value="TPR-like"/>
    <property type="match status" value="1"/>
</dbReference>
<dbReference type="STRING" id="56110.Oscil6304_0300"/>
<dbReference type="InParanoid" id="K9TD33"/>
<dbReference type="AlphaFoldDB" id="K9TD33"/>
<feature type="domain" description="O-GlcNAc transferase C-terminal" evidence="6">
    <location>
        <begin position="543"/>
        <end position="730"/>
    </location>
</feature>
<dbReference type="InterPro" id="IPR051939">
    <property type="entry name" value="Glycosyltr_41/O-GlcNAc_trsf"/>
</dbReference>
<dbReference type="PANTHER" id="PTHR44835">
    <property type="entry name" value="UDP-N-ACETYLGLUCOSAMINE--PEPTIDE N-ACETYLGLUCOSAMINYLTRANSFERASE SPINDLY-RELATED"/>
    <property type="match status" value="1"/>
</dbReference>
<keyword evidence="3 7" id="KW-0808">Transferase</keyword>
<evidence type="ECO:0000256" key="4">
    <source>
        <dbReference type="ARBA" id="ARBA00022737"/>
    </source>
</evidence>
<dbReference type="InterPro" id="IPR029489">
    <property type="entry name" value="OGT/SEC/SPY_C"/>
</dbReference>
<keyword evidence="5" id="KW-0802">TPR repeat</keyword>
<evidence type="ECO:0000256" key="2">
    <source>
        <dbReference type="ARBA" id="ARBA00022676"/>
    </source>
</evidence>
<feature type="domain" description="O-GlcNAc transferase C-terminal" evidence="6">
    <location>
        <begin position="372"/>
        <end position="532"/>
    </location>
</feature>
<evidence type="ECO:0000259" key="6">
    <source>
        <dbReference type="Pfam" id="PF13844"/>
    </source>
</evidence>
<proteinExistence type="predicted"/>
<dbReference type="EMBL" id="CP003607">
    <property type="protein sequence ID" value="AFY80051.1"/>
    <property type="molecule type" value="Genomic_DNA"/>
</dbReference>
<keyword evidence="4" id="KW-0677">Repeat</keyword>
<evidence type="ECO:0000256" key="5">
    <source>
        <dbReference type="ARBA" id="ARBA00022803"/>
    </source>
</evidence>
<organism evidence="7 8">
    <name type="scientific">Oscillatoria acuminata PCC 6304</name>
    <dbReference type="NCBI Taxonomy" id="56110"/>
    <lineage>
        <taxon>Bacteria</taxon>
        <taxon>Bacillati</taxon>
        <taxon>Cyanobacteriota</taxon>
        <taxon>Cyanophyceae</taxon>
        <taxon>Oscillatoriophycideae</taxon>
        <taxon>Oscillatoriales</taxon>
        <taxon>Oscillatoriaceae</taxon>
        <taxon>Oscillatoria</taxon>
    </lineage>
</organism>
<reference evidence="7 8" key="1">
    <citation type="submission" date="2012-06" db="EMBL/GenBank/DDBJ databases">
        <title>Finished chromosome of genome of Oscillatoria acuminata PCC 6304.</title>
        <authorList>
            <consortium name="US DOE Joint Genome Institute"/>
            <person name="Gugger M."/>
            <person name="Coursin T."/>
            <person name="Rippka R."/>
            <person name="Tandeau De Marsac N."/>
            <person name="Huntemann M."/>
            <person name="Wei C.-L."/>
            <person name="Han J."/>
            <person name="Detter J.C."/>
            <person name="Han C."/>
            <person name="Tapia R."/>
            <person name="Davenport K."/>
            <person name="Daligault H."/>
            <person name="Erkkila T."/>
            <person name="Gu W."/>
            <person name="Munk A.C.C."/>
            <person name="Teshima H."/>
            <person name="Xu Y."/>
            <person name="Chain P."/>
            <person name="Chen A."/>
            <person name="Krypides N."/>
            <person name="Mavromatis K."/>
            <person name="Markowitz V."/>
            <person name="Szeto E."/>
            <person name="Ivanova N."/>
            <person name="Mikhailova N."/>
            <person name="Ovchinnikova G."/>
            <person name="Pagani I."/>
            <person name="Pati A."/>
            <person name="Goodwin L."/>
            <person name="Peters L."/>
            <person name="Pitluck S."/>
            <person name="Woyke T."/>
            <person name="Kerfeld C."/>
        </authorList>
    </citation>
    <scope>NUCLEOTIDE SEQUENCE [LARGE SCALE GENOMIC DNA]</scope>
    <source>
        <strain evidence="7 8">PCC 6304</strain>
    </source>
</reference>
<dbReference type="PATRIC" id="fig|56110.3.peg.369"/>
<sequence length="746" mass="86072">MTVNFFLINHPDWQQEAQGFIIQKEYSKAASLYEQAVEAEPQLKSHYWYLGTILLLQGQEVEAQTTWLLAMVEGEPEEIDLWTAELTEVLQVEVARQEALEDYTAAWLLRCHIREIHPTELFNLLRLIELAVQLQRFTGEELTDWNVIERLHQQQPGSLEADFLLPVLKKVLDTKVQHPSLLEFAALCMPHVHPHPNFFEVMLPAAMELSYSLQPARAAFLMELCLRIDDSHPEIWRHLATFYQDAGFYSLGIEMAQRCYFLVDSLPEKVFANHLRLRGLMSAGGYWQEALSTLKVQESLLWNLTEAEADPVSHTTVSRLLTSTFFFPYFRDNPQENKLLQNRVSQRCQNYFQSFAPEAVERYHQHRRASKATKTNPRNRPLKIGYISNCLRNHSVGWLARSLFQHHNPELFEIHAYFVAGELHTAQPIHQWYLSQVPHPHQVGVDNVEIADRIHQDDIDILIDLDSLTLDMTCEVMALKPAPVQVTWLGWDASGLPAIDYFIADPYVLPEEAQHYYPEKIWRLPQTYIAVDGFEVGVPNLRRDRLNIPQDAVVYFSGQTGYKRHPDTARLQMQIIKAVPNSYFLIKGFAEQESIKRFFIQLAEEEGVEGDRLRFLPPAPSEAIHRANLGIADVVLDTYPYNGATTTLETLWMGIPVVTKVGKQFAACNSYTMMMNVGVSEGISWTDQEYVEWGIRLGKDAKLRQHISGRLRASRQTSPLWNGKQFTREMENAYVQMRLKYLETMD</sequence>
<dbReference type="OrthoDB" id="146908at2"/>
<dbReference type="Gene3D" id="3.40.50.11380">
    <property type="match status" value="1"/>
</dbReference>
<dbReference type="SUPFAM" id="SSF53756">
    <property type="entry name" value="UDP-Glycosyltransferase/glycogen phosphorylase"/>
    <property type="match status" value="1"/>
</dbReference>
<protein>
    <submittedName>
        <fullName evidence="7">Putative O-linked N-acetylglucosamine transferase, SPINDLY family</fullName>
    </submittedName>
</protein>
<accession>K9TD33</accession>
<keyword evidence="8" id="KW-1185">Reference proteome</keyword>